<dbReference type="InParanoid" id="A0A1J7JAH4"/>
<gene>
    <name evidence="3" type="ORF">CONLIGDRAFT_691936</name>
</gene>
<dbReference type="Gene3D" id="3.40.50.300">
    <property type="entry name" value="P-loop containing nucleotide triphosphate hydrolases"/>
    <property type="match status" value="1"/>
</dbReference>
<dbReference type="SUPFAM" id="SSF52540">
    <property type="entry name" value="P-loop containing nucleoside triphosphate hydrolases"/>
    <property type="match status" value="1"/>
</dbReference>
<dbReference type="InterPro" id="IPR006073">
    <property type="entry name" value="GTP-bd"/>
</dbReference>
<proteinExistence type="predicted"/>
<dbReference type="Pfam" id="PF01926">
    <property type="entry name" value="MMR_HSR1"/>
    <property type="match status" value="1"/>
</dbReference>
<dbReference type="Proteomes" id="UP000182658">
    <property type="component" value="Unassembled WGS sequence"/>
</dbReference>
<dbReference type="AlphaFoldDB" id="A0A1J7JAH4"/>
<evidence type="ECO:0000313" key="4">
    <source>
        <dbReference type="Proteomes" id="UP000182658"/>
    </source>
</evidence>
<evidence type="ECO:0000259" key="2">
    <source>
        <dbReference type="Pfam" id="PF01926"/>
    </source>
</evidence>
<keyword evidence="1" id="KW-0175">Coiled coil</keyword>
<dbReference type="OrthoDB" id="8954335at2759"/>
<feature type="domain" description="G" evidence="2">
    <location>
        <begin position="1"/>
        <end position="66"/>
    </location>
</feature>
<evidence type="ECO:0000313" key="3">
    <source>
        <dbReference type="EMBL" id="OIW24562.1"/>
    </source>
</evidence>
<organism evidence="3 4">
    <name type="scientific">Coniochaeta ligniaria NRRL 30616</name>
    <dbReference type="NCBI Taxonomy" id="1408157"/>
    <lineage>
        <taxon>Eukaryota</taxon>
        <taxon>Fungi</taxon>
        <taxon>Dikarya</taxon>
        <taxon>Ascomycota</taxon>
        <taxon>Pezizomycotina</taxon>
        <taxon>Sordariomycetes</taxon>
        <taxon>Sordariomycetidae</taxon>
        <taxon>Coniochaetales</taxon>
        <taxon>Coniochaetaceae</taxon>
        <taxon>Coniochaeta</taxon>
    </lineage>
</organism>
<protein>
    <recommendedName>
        <fullName evidence="2">G domain-containing protein</fullName>
    </recommendedName>
</protein>
<keyword evidence="4" id="KW-1185">Reference proteome</keyword>
<name>A0A1J7JAH4_9PEZI</name>
<evidence type="ECO:0000256" key="1">
    <source>
        <dbReference type="SAM" id="Coils"/>
    </source>
</evidence>
<sequence length="337" mass="36631">MGATGSGKSSFINLLLDPEAKQAEVGHDLDSCTASVEAIPFNIDGFHGSIIDTPGFDDTYLTDTAVLRRISDWMDMTYRQGVKITGILYLRDITEARMRGSSLKNLAMFRKLCGTSSLANVVFLTTKWDAVSATDGERREANLIADHLQLELASGARTARHDNTRESATDALRMVLGHEGVALQLQRQLVDEGMALRDTDAGAAIAQDLEAMRVEHVETIHELGEEMENAAAEENEELKSALADRLAEVEEKLQKVQTDKALLEMDRAREVLAYQKKLDDVARSTGQSAKGVVYTGVSPASPDGRLPGFGPVASFFLTVLEILGGGMASNEDVEKED</sequence>
<dbReference type="STRING" id="1408157.A0A1J7JAH4"/>
<accession>A0A1J7JAH4</accession>
<dbReference type="InterPro" id="IPR027417">
    <property type="entry name" value="P-loop_NTPase"/>
</dbReference>
<reference evidence="3 4" key="1">
    <citation type="submission" date="2016-10" db="EMBL/GenBank/DDBJ databases">
        <title>Draft genome sequence of Coniochaeta ligniaria NRRL30616, a lignocellulolytic fungus for bioabatement of inhibitors in plant biomass hydrolysates.</title>
        <authorList>
            <consortium name="DOE Joint Genome Institute"/>
            <person name="Jimenez D.J."/>
            <person name="Hector R.E."/>
            <person name="Riley R."/>
            <person name="Sun H."/>
            <person name="Grigoriev I.V."/>
            <person name="Van Elsas J.D."/>
            <person name="Nichols N.N."/>
        </authorList>
    </citation>
    <scope>NUCLEOTIDE SEQUENCE [LARGE SCALE GENOMIC DNA]</scope>
    <source>
        <strain evidence="3 4">NRRL 30616</strain>
    </source>
</reference>
<dbReference type="GO" id="GO:0005525">
    <property type="term" value="F:GTP binding"/>
    <property type="evidence" value="ECO:0007669"/>
    <property type="project" value="InterPro"/>
</dbReference>
<feature type="coiled-coil region" evidence="1">
    <location>
        <begin position="224"/>
        <end position="266"/>
    </location>
</feature>
<dbReference type="EMBL" id="KV875103">
    <property type="protein sequence ID" value="OIW24562.1"/>
    <property type="molecule type" value="Genomic_DNA"/>
</dbReference>